<dbReference type="SUPFAM" id="SSF54523">
    <property type="entry name" value="Pili subunits"/>
    <property type="match status" value="1"/>
</dbReference>
<evidence type="ECO:0000256" key="3">
    <source>
        <dbReference type="ARBA" id="ARBA00022692"/>
    </source>
</evidence>
<dbReference type="Pfam" id="PF07963">
    <property type="entry name" value="N_methyl"/>
    <property type="match status" value="1"/>
</dbReference>
<evidence type="ECO:0000313" key="8">
    <source>
        <dbReference type="Proteomes" id="UP000230837"/>
    </source>
</evidence>
<dbReference type="InterPro" id="IPR000983">
    <property type="entry name" value="Bac_GSPG_pilin"/>
</dbReference>
<dbReference type="Gene3D" id="3.30.700.10">
    <property type="entry name" value="Glycoprotein, Type 4 Pilin"/>
    <property type="match status" value="1"/>
</dbReference>
<dbReference type="GO" id="GO:0015628">
    <property type="term" value="P:protein secretion by the type II secretion system"/>
    <property type="evidence" value="ECO:0007669"/>
    <property type="project" value="InterPro"/>
</dbReference>
<comment type="caution">
    <text evidence="7">The sequence shown here is derived from an EMBL/GenBank/DDBJ whole genome shotgun (WGS) entry which is preliminary data.</text>
</comment>
<keyword evidence="5 6" id="KW-0472">Membrane</keyword>
<keyword evidence="4 6" id="KW-1133">Transmembrane helix</keyword>
<dbReference type="EMBL" id="PFHR01000082">
    <property type="protein sequence ID" value="PIW97085.1"/>
    <property type="molecule type" value="Genomic_DNA"/>
</dbReference>
<dbReference type="GO" id="GO:0015627">
    <property type="term" value="C:type II protein secretion system complex"/>
    <property type="evidence" value="ECO:0007669"/>
    <property type="project" value="InterPro"/>
</dbReference>
<dbReference type="PROSITE" id="PS00409">
    <property type="entry name" value="PROKAR_NTER_METHYL"/>
    <property type="match status" value="1"/>
</dbReference>
<dbReference type="NCBIfam" id="TIGR02532">
    <property type="entry name" value="IV_pilin_GFxxxE"/>
    <property type="match status" value="1"/>
</dbReference>
<dbReference type="InterPro" id="IPR012902">
    <property type="entry name" value="N_methyl_site"/>
</dbReference>
<protein>
    <recommendedName>
        <fullName evidence="9">Type II secretion system protein GspG C-terminal domain-containing protein</fullName>
    </recommendedName>
</protein>
<dbReference type="GO" id="GO:0016020">
    <property type="term" value="C:membrane"/>
    <property type="evidence" value="ECO:0007669"/>
    <property type="project" value="UniProtKB-SubCell"/>
</dbReference>
<evidence type="ECO:0000256" key="4">
    <source>
        <dbReference type="ARBA" id="ARBA00022989"/>
    </source>
</evidence>
<reference evidence="8" key="1">
    <citation type="submission" date="2017-09" db="EMBL/GenBank/DDBJ databases">
        <title>Depth-based differentiation of microbial function through sediment-hosted aquifers and enrichment of novel symbionts in the deep terrestrial subsurface.</title>
        <authorList>
            <person name="Probst A.J."/>
            <person name="Ladd B."/>
            <person name="Jarett J.K."/>
            <person name="Geller-Mcgrath D.E."/>
            <person name="Sieber C.M.K."/>
            <person name="Emerson J.B."/>
            <person name="Anantharaman K."/>
            <person name="Thomas B.C."/>
            <person name="Malmstrom R."/>
            <person name="Stieglmeier M."/>
            <person name="Klingl A."/>
            <person name="Woyke T."/>
            <person name="Ryan C.M."/>
            <person name="Banfield J.F."/>
        </authorList>
    </citation>
    <scope>NUCLEOTIDE SEQUENCE [LARGE SCALE GENOMIC DNA]</scope>
</reference>
<dbReference type="PANTHER" id="PTHR30093:SF44">
    <property type="entry name" value="TYPE II SECRETION SYSTEM CORE PROTEIN G"/>
    <property type="match status" value="1"/>
</dbReference>
<evidence type="ECO:0000256" key="1">
    <source>
        <dbReference type="ARBA" id="ARBA00004167"/>
    </source>
</evidence>
<name>A0A2M7IP90_9BACT</name>
<organism evidence="7 8">
    <name type="scientific">Candidatus Kaiserbacteria bacterium CG_4_8_14_3_um_filter_38_9</name>
    <dbReference type="NCBI Taxonomy" id="1974599"/>
    <lineage>
        <taxon>Bacteria</taxon>
        <taxon>Candidatus Kaiseribacteriota</taxon>
    </lineage>
</organism>
<dbReference type="AlphaFoldDB" id="A0A2M7IP90"/>
<accession>A0A2M7IP90</accession>
<proteinExistence type="predicted"/>
<sequence>MNLFFLKQTKPSAGFTLIELLVVIAIIGILASTVLASLSSARSSARDASRVQAIKQLQNALELYRNAHGKYPCADGVSCSTNPANGVAVNGATRNAAFDAAMAPYYKAVNDVRTGIPHSIIYKVKDNSARDGYSMLLRRENDSSIPAGTLPKNFWCSVSMNGGNSTWNGTNSNGNYTPCF</sequence>
<evidence type="ECO:0000256" key="2">
    <source>
        <dbReference type="ARBA" id="ARBA00022481"/>
    </source>
</evidence>
<dbReference type="Proteomes" id="UP000230837">
    <property type="component" value="Unassembled WGS sequence"/>
</dbReference>
<evidence type="ECO:0008006" key="9">
    <source>
        <dbReference type="Google" id="ProtNLM"/>
    </source>
</evidence>
<keyword evidence="2" id="KW-0488">Methylation</keyword>
<gene>
    <name evidence="7" type="ORF">COZ82_01485</name>
</gene>
<dbReference type="InterPro" id="IPR045584">
    <property type="entry name" value="Pilin-like"/>
</dbReference>
<comment type="subcellular location">
    <subcellularLocation>
        <location evidence="1">Membrane</location>
        <topology evidence="1">Single-pass membrane protein</topology>
    </subcellularLocation>
</comment>
<dbReference type="PANTHER" id="PTHR30093">
    <property type="entry name" value="GENERAL SECRETION PATHWAY PROTEIN G"/>
    <property type="match status" value="1"/>
</dbReference>
<evidence type="ECO:0000256" key="5">
    <source>
        <dbReference type="ARBA" id="ARBA00023136"/>
    </source>
</evidence>
<keyword evidence="3 6" id="KW-0812">Transmembrane</keyword>
<evidence type="ECO:0000256" key="6">
    <source>
        <dbReference type="SAM" id="Phobius"/>
    </source>
</evidence>
<evidence type="ECO:0000313" key="7">
    <source>
        <dbReference type="EMBL" id="PIW97085.1"/>
    </source>
</evidence>
<dbReference type="PRINTS" id="PR00813">
    <property type="entry name" value="BCTERIALGSPG"/>
</dbReference>
<feature type="transmembrane region" description="Helical" evidence="6">
    <location>
        <begin position="12"/>
        <end position="36"/>
    </location>
</feature>